<dbReference type="RefSeq" id="WP_238341348.1">
    <property type="nucleotide sequence ID" value="NZ_BAAARR010000023.1"/>
</dbReference>
<dbReference type="AlphaFoldDB" id="A0A852ZDK6"/>
<dbReference type="GO" id="GO:0046677">
    <property type="term" value="P:response to antibiotic"/>
    <property type="evidence" value="ECO:0007669"/>
    <property type="project" value="UniProtKB-KW"/>
</dbReference>
<evidence type="ECO:0000256" key="1">
    <source>
        <dbReference type="ARBA" id="ARBA00006383"/>
    </source>
</evidence>
<comment type="caution">
    <text evidence="5">The sequence shown here is derived from an EMBL/GenBank/DDBJ whole genome shotgun (WGS) entry which is preliminary data.</text>
</comment>
<evidence type="ECO:0000256" key="3">
    <source>
        <dbReference type="ARBA" id="ARBA00023315"/>
    </source>
</evidence>
<dbReference type="SUPFAM" id="SSF110710">
    <property type="entry name" value="TTHA0583/YokD-like"/>
    <property type="match status" value="1"/>
</dbReference>
<evidence type="ECO:0000256" key="2">
    <source>
        <dbReference type="ARBA" id="ARBA00022679"/>
    </source>
</evidence>
<comment type="catalytic activity">
    <reaction evidence="4">
        <text>a 2-deoxystreptamine antibiotic + acetyl-CoA = an N(3)-acetyl-2-deoxystreptamine antibiotic + CoA + H(+)</text>
        <dbReference type="Rhea" id="RHEA:12665"/>
        <dbReference type="ChEBI" id="CHEBI:15378"/>
        <dbReference type="ChEBI" id="CHEBI:57287"/>
        <dbReference type="ChEBI" id="CHEBI:57288"/>
        <dbReference type="ChEBI" id="CHEBI:57921"/>
        <dbReference type="ChEBI" id="CHEBI:77452"/>
        <dbReference type="EC" id="2.3.1.81"/>
    </reaction>
</comment>
<evidence type="ECO:0000256" key="4">
    <source>
        <dbReference type="RuleBase" id="RU365031"/>
    </source>
</evidence>
<keyword evidence="4" id="KW-0046">Antibiotic resistance</keyword>
<protein>
    <recommendedName>
        <fullName evidence="4">Aminoglycoside N(3)-acetyltransferase</fullName>
        <ecNumber evidence="4">2.3.1.-</ecNumber>
    </recommendedName>
</protein>
<name>A0A852ZDK6_9ACTN</name>
<accession>A0A852ZDK6</accession>
<gene>
    <name evidence="5" type="ORF">F4554_003865</name>
</gene>
<dbReference type="PANTHER" id="PTHR11104">
    <property type="entry name" value="AMINOGLYCOSIDE N3-ACETYLTRANSFERASE"/>
    <property type="match status" value="1"/>
</dbReference>
<organism evidence="5 6">
    <name type="scientific">Actinopolymorpha rutila</name>
    <dbReference type="NCBI Taxonomy" id="446787"/>
    <lineage>
        <taxon>Bacteria</taxon>
        <taxon>Bacillati</taxon>
        <taxon>Actinomycetota</taxon>
        <taxon>Actinomycetes</taxon>
        <taxon>Propionibacteriales</taxon>
        <taxon>Actinopolymorphaceae</taxon>
        <taxon>Actinopolymorpha</taxon>
    </lineage>
</organism>
<dbReference type="EC" id="2.3.1.-" evidence="4"/>
<dbReference type="InterPro" id="IPR028345">
    <property type="entry name" value="Antibiotic_NAT-like"/>
</dbReference>
<dbReference type="Proteomes" id="UP000579605">
    <property type="component" value="Unassembled WGS sequence"/>
</dbReference>
<reference evidence="5 6" key="1">
    <citation type="submission" date="2020-07" db="EMBL/GenBank/DDBJ databases">
        <title>Sequencing the genomes of 1000 actinobacteria strains.</title>
        <authorList>
            <person name="Klenk H.-P."/>
        </authorList>
    </citation>
    <scope>NUCLEOTIDE SEQUENCE [LARGE SCALE GENOMIC DNA]</scope>
    <source>
        <strain evidence="5 6">DSM 18448</strain>
    </source>
</reference>
<sequence length="225" mass="24590">MMLAGSGDLTRVPAPPGLVRPHNACYTAESWDCFDEVLASAVPFSSDLPVDRWLGRIAESLRQGFPHERGAHPFLSFLSVGTHARRLTAAQRLDWPLGPIQELADLDGHVLLLGVSHTSNTTIHVAEQQLGRSLFYRYEKAAPGVWMELPNIPGDSDSFDGIEAELAPVTAETLIGRCRGRLVAVRDVLASATRLIQSDPAALLCEKEDCRCSAALQQRLISLQR</sequence>
<keyword evidence="6" id="KW-1185">Reference proteome</keyword>
<comment type="similarity">
    <text evidence="1 4">Belongs to the antibiotic N-acetyltransferase family.</text>
</comment>
<dbReference type="Pfam" id="PF02522">
    <property type="entry name" value="Antibiotic_NAT"/>
    <property type="match status" value="1"/>
</dbReference>
<dbReference type="EMBL" id="JACBZH010000001">
    <property type="protein sequence ID" value="NYH91227.1"/>
    <property type="molecule type" value="Genomic_DNA"/>
</dbReference>
<evidence type="ECO:0000313" key="5">
    <source>
        <dbReference type="EMBL" id="NYH91227.1"/>
    </source>
</evidence>
<dbReference type="GO" id="GO:0046353">
    <property type="term" value="F:aminoglycoside 3-N-acetyltransferase activity"/>
    <property type="evidence" value="ECO:0007669"/>
    <property type="project" value="UniProtKB-EC"/>
</dbReference>
<dbReference type="PANTHER" id="PTHR11104:SF0">
    <property type="entry name" value="SPBETA PROPHAGE-DERIVED AMINOGLYCOSIDE N(3')-ACETYLTRANSFERASE-LIKE PROTEIN YOKD"/>
    <property type="match status" value="1"/>
</dbReference>
<keyword evidence="2 4" id="KW-0808">Transferase</keyword>
<evidence type="ECO:0000313" key="6">
    <source>
        <dbReference type="Proteomes" id="UP000579605"/>
    </source>
</evidence>
<proteinExistence type="inferred from homology"/>
<keyword evidence="3 4" id="KW-0012">Acyltransferase</keyword>
<dbReference type="InterPro" id="IPR003679">
    <property type="entry name" value="Amioglycoside_AcTrfase"/>
</dbReference>